<dbReference type="NCBIfam" id="NF001859">
    <property type="entry name" value="PRK00591.1"/>
    <property type="match status" value="1"/>
</dbReference>
<dbReference type="SUPFAM" id="SSF75620">
    <property type="entry name" value="Release factor"/>
    <property type="match status" value="1"/>
</dbReference>
<reference evidence="9 10" key="1">
    <citation type="submission" date="2018-06" db="EMBL/GenBank/DDBJ databases">
        <title>Extensive metabolic versatility and redundancy in microbially diverse, dynamic hydrothermal sediments.</title>
        <authorList>
            <person name="Dombrowski N."/>
            <person name="Teske A."/>
            <person name="Baker B.J."/>
        </authorList>
    </citation>
    <scope>NUCLEOTIDE SEQUENCE [LARGE SCALE GENOMIC DNA]</scope>
    <source>
        <strain evidence="9">B47_G16</strain>
    </source>
</reference>
<dbReference type="GO" id="GO:0005737">
    <property type="term" value="C:cytoplasm"/>
    <property type="evidence" value="ECO:0007669"/>
    <property type="project" value="UniProtKB-SubCell"/>
</dbReference>
<keyword evidence="7" id="KW-0175">Coiled coil</keyword>
<dbReference type="EMBL" id="QMPZ01000001">
    <property type="protein sequence ID" value="RLE10876.1"/>
    <property type="molecule type" value="Genomic_DNA"/>
</dbReference>
<dbReference type="PROSITE" id="PS00745">
    <property type="entry name" value="RF_PROK_I"/>
    <property type="match status" value="1"/>
</dbReference>
<comment type="PTM">
    <text evidence="5">Methylated by PrmC. Methylation increases the termination efficiency of RF1.</text>
</comment>
<dbReference type="PANTHER" id="PTHR43804:SF7">
    <property type="entry name" value="LD18447P"/>
    <property type="match status" value="1"/>
</dbReference>
<evidence type="ECO:0000256" key="7">
    <source>
        <dbReference type="SAM" id="Coils"/>
    </source>
</evidence>
<dbReference type="SMART" id="SM00937">
    <property type="entry name" value="PCRF"/>
    <property type="match status" value="1"/>
</dbReference>
<keyword evidence="3 5" id="KW-0488">Methylation</keyword>
<dbReference type="InterPro" id="IPR004373">
    <property type="entry name" value="RF-1"/>
</dbReference>
<organism evidence="9 10">
    <name type="scientific">Aerophobetes bacterium</name>
    <dbReference type="NCBI Taxonomy" id="2030807"/>
    <lineage>
        <taxon>Bacteria</taxon>
        <taxon>Candidatus Aerophobota</taxon>
    </lineage>
</organism>
<dbReference type="FunFam" id="3.30.160.20:FF:000004">
    <property type="entry name" value="Peptide chain release factor 1"/>
    <property type="match status" value="1"/>
</dbReference>
<dbReference type="Proteomes" id="UP000279422">
    <property type="component" value="Unassembled WGS sequence"/>
</dbReference>
<dbReference type="Pfam" id="PF03462">
    <property type="entry name" value="PCRF"/>
    <property type="match status" value="1"/>
</dbReference>
<comment type="function">
    <text evidence="1 5">Peptide chain release factor 1 directs the termination of translation in response to the peptide chain termination codons UAG and UAA.</text>
</comment>
<dbReference type="Gene3D" id="6.10.140.1950">
    <property type="match status" value="1"/>
</dbReference>
<comment type="subcellular location">
    <subcellularLocation>
        <location evidence="5">Cytoplasm</location>
    </subcellularLocation>
</comment>
<comment type="caution">
    <text evidence="9">The sequence shown here is derived from an EMBL/GenBank/DDBJ whole genome shotgun (WGS) entry which is preliminary data.</text>
</comment>
<dbReference type="InterPro" id="IPR050057">
    <property type="entry name" value="Prokaryotic/Mito_RF"/>
</dbReference>
<feature type="modified residue" description="N5-methylglutamine" evidence="5">
    <location>
        <position position="237"/>
    </location>
</feature>
<comment type="similarity">
    <text evidence="2 5">Belongs to the prokaryotic/mitochondrial release factor family.</text>
</comment>
<evidence type="ECO:0000256" key="5">
    <source>
        <dbReference type="HAMAP-Rule" id="MF_00093"/>
    </source>
</evidence>
<proteinExistence type="inferred from homology"/>
<dbReference type="NCBIfam" id="TIGR00019">
    <property type="entry name" value="prfA"/>
    <property type="match status" value="1"/>
</dbReference>
<protein>
    <recommendedName>
        <fullName evidence="5 6">Peptide chain release factor 1</fullName>
        <shortName evidence="5">RF-1</shortName>
    </recommendedName>
</protein>
<evidence type="ECO:0000256" key="1">
    <source>
        <dbReference type="ARBA" id="ARBA00002986"/>
    </source>
</evidence>
<evidence type="ECO:0000256" key="4">
    <source>
        <dbReference type="ARBA" id="ARBA00022917"/>
    </source>
</evidence>
<feature type="domain" description="Prokaryotic-type class I peptide chain release factors" evidence="8">
    <location>
        <begin position="230"/>
        <end position="246"/>
    </location>
</feature>
<dbReference type="GO" id="GO:0016149">
    <property type="term" value="F:translation release factor activity, codon specific"/>
    <property type="evidence" value="ECO:0007669"/>
    <property type="project" value="UniProtKB-UniRule"/>
</dbReference>
<dbReference type="AlphaFoldDB" id="A0A497E690"/>
<dbReference type="FunFam" id="3.30.70.1660:FF:000002">
    <property type="entry name" value="Peptide chain release factor 1"/>
    <property type="match status" value="1"/>
</dbReference>
<evidence type="ECO:0000313" key="9">
    <source>
        <dbReference type="EMBL" id="RLE10876.1"/>
    </source>
</evidence>
<keyword evidence="5" id="KW-0963">Cytoplasm</keyword>
<feature type="coiled-coil region" evidence="7">
    <location>
        <begin position="55"/>
        <end position="98"/>
    </location>
</feature>
<dbReference type="InterPro" id="IPR005139">
    <property type="entry name" value="PCRF"/>
</dbReference>
<dbReference type="Gene3D" id="3.30.70.1660">
    <property type="match status" value="1"/>
</dbReference>
<dbReference type="InterPro" id="IPR000352">
    <property type="entry name" value="Pep_chain_release_fac_I"/>
</dbReference>
<sequence>MNEQEIIKLKKMEERYEELTGLLSRPEVLLDRKLLSKYNRERKELEEGVQLWREYKKSQEEMKKIEELLLDDQEEEIKELAREEKDRLKKKMGKIEEEISRFLVSEDEHSHRNIIVEIRAGAGGEEAALFVADLYKMYARLAERKGWRMENIHFHPTDMGGFKEAIFALEGKDVFSNLRYESGVHRVQRIPVTESSGRIHTSTATVAVLPEAQEVEVEIKPEDLLIETFRSRGAGGQHVNVTDSAVRITHLPTGIVVQCQDERSQHQNKARAMRILRAKLLQRKKIEQQNEISKQRKVQIKRAERSERIRTYNFPQNRVTDHRIHLTLYNLEDILNGEMEELLESLKKELGGRKIVGDG</sequence>
<dbReference type="HAMAP" id="MF_00093">
    <property type="entry name" value="Rel_fac_1"/>
    <property type="match status" value="1"/>
</dbReference>
<dbReference type="Pfam" id="PF00472">
    <property type="entry name" value="RF-1"/>
    <property type="match status" value="1"/>
</dbReference>
<evidence type="ECO:0000256" key="3">
    <source>
        <dbReference type="ARBA" id="ARBA00022481"/>
    </source>
</evidence>
<dbReference type="InterPro" id="IPR045853">
    <property type="entry name" value="Pep_chain_release_fac_I_sf"/>
</dbReference>
<dbReference type="PANTHER" id="PTHR43804">
    <property type="entry name" value="LD18447P"/>
    <property type="match status" value="1"/>
</dbReference>
<dbReference type="Gene3D" id="3.30.160.20">
    <property type="match status" value="1"/>
</dbReference>
<evidence type="ECO:0000259" key="8">
    <source>
        <dbReference type="PROSITE" id="PS00745"/>
    </source>
</evidence>
<evidence type="ECO:0000256" key="2">
    <source>
        <dbReference type="ARBA" id="ARBA00010835"/>
    </source>
</evidence>
<evidence type="ECO:0000256" key="6">
    <source>
        <dbReference type="NCBIfam" id="TIGR00019"/>
    </source>
</evidence>
<evidence type="ECO:0000313" key="10">
    <source>
        <dbReference type="Proteomes" id="UP000279422"/>
    </source>
</evidence>
<name>A0A497E690_UNCAE</name>
<accession>A0A497E690</accession>
<gene>
    <name evidence="5 9" type="primary">prfA</name>
    <name evidence="9" type="ORF">DRJ00_00280</name>
</gene>
<keyword evidence="4 5" id="KW-0648">Protein biosynthesis</keyword>